<feature type="domain" description="EF-hand" evidence="2">
    <location>
        <begin position="38"/>
        <end position="62"/>
    </location>
</feature>
<keyword evidence="1" id="KW-0106">Calcium</keyword>
<organism evidence="3 4">
    <name type="scientific">Mya arenaria</name>
    <name type="common">Soft-shell clam</name>
    <dbReference type="NCBI Taxonomy" id="6604"/>
    <lineage>
        <taxon>Eukaryota</taxon>
        <taxon>Metazoa</taxon>
        <taxon>Spiralia</taxon>
        <taxon>Lophotrochozoa</taxon>
        <taxon>Mollusca</taxon>
        <taxon>Bivalvia</taxon>
        <taxon>Autobranchia</taxon>
        <taxon>Heteroconchia</taxon>
        <taxon>Euheterodonta</taxon>
        <taxon>Imparidentia</taxon>
        <taxon>Neoheterodontei</taxon>
        <taxon>Myida</taxon>
        <taxon>Myoidea</taxon>
        <taxon>Myidae</taxon>
        <taxon>Mya</taxon>
    </lineage>
</organism>
<dbReference type="SUPFAM" id="SSF47473">
    <property type="entry name" value="EF-hand"/>
    <property type="match status" value="1"/>
</dbReference>
<evidence type="ECO:0000256" key="1">
    <source>
        <dbReference type="ARBA" id="ARBA00022837"/>
    </source>
</evidence>
<dbReference type="PROSITE" id="PS00018">
    <property type="entry name" value="EF_HAND_1"/>
    <property type="match status" value="1"/>
</dbReference>
<dbReference type="Gene3D" id="1.10.238.10">
    <property type="entry name" value="EF-hand"/>
    <property type="match status" value="1"/>
</dbReference>
<proteinExistence type="predicted"/>
<dbReference type="EMBL" id="CP111022">
    <property type="protein sequence ID" value="WAR19083.1"/>
    <property type="molecule type" value="Genomic_DNA"/>
</dbReference>
<dbReference type="SMART" id="SM00054">
    <property type="entry name" value="EFh"/>
    <property type="match status" value="2"/>
</dbReference>
<dbReference type="InterPro" id="IPR002048">
    <property type="entry name" value="EF_hand_dom"/>
</dbReference>
<keyword evidence="4" id="KW-1185">Reference proteome</keyword>
<dbReference type="Proteomes" id="UP001164746">
    <property type="component" value="Chromosome 11"/>
</dbReference>
<evidence type="ECO:0000313" key="4">
    <source>
        <dbReference type="Proteomes" id="UP001164746"/>
    </source>
</evidence>
<gene>
    <name evidence="3" type="ORF">MAR_000921</name>
</gene>
<evidence type="ECO:0000259" key="2">
    <source>
        <dbReference type="PROSITE" id="PS50222"/>
    </source>
</evidence>
<accession>A0ABY7FA86</accession>
<evidence type="ECO:0000313" key="3">
    <source>
        <dbReference type="EMBL" id="WAR19083.1"/>
    </source>
</evidence>
<dbReference type="Pfam" id="PF13499">
    <property type="entry name" value="EF-hand_7"/>
    <property type="match status" value="1"/>
</dbReference>
<dbReference type="CDD" id="cd00051">
    <property type="entry name" value="EFh"/>
    <property type="match status" value="1"/>
</dbReference>
<dbReference type="InterPro" id="IPR018247">
    <property type="entry name" value="EF_Hand_1_Ca_BS"/>
</dbReference>
<feature type="domain" description="EF-hand" evidence="2">
    <location>
        <begin position="63"/>
        <end position="93"/>
    </location>
</feature>
<sequence>MEIGRERPIQDGNISLEEYCSMRENAQQMAFSNEDPTKFDTDGDETISKDELRNILSGFGDSELDDLIESADKNNDGKLSIGELAALMTEMTQ</sequence>
<protein>
    <submittedName>
        <fullName evidence="3">CALL5-like protein</fullName>
    </submittedName>
</protein>
<dbReference type="InterPro" id="IPR011992">
    <property type="entry name" value="EF-hand-dom_pair"/>
</dbReference>
<reference evidence="3" key="1">
    <citation type="submission" date="2022-11" db="EMBL/GenBank/DDBJ databases">
        <title>Centuries of genome instability and evolution in soft-shell clam transmissible cancer (bioRxiv).</title>
        <authorList>
            <person name="Hart S.F.M."/>
            <person name="Yonemitsu M.A."/>
            <person name="Giersch R.M."/>
            <person name="Beal B.F."/>
            <person name="Arriagada G."/>
            <person name="Davis B.W."/>
            <person name="Ostrander E.A."/>
            <person name="Goff S.P."/>
            <person name="Metzger M.J."/>
        </authorList>
    </citation>
    <scope>NUCLEOTIDE SEQUENCE</scope>
    <source>
        <strain evidence="3">MELC-2E11</strain>
        <tissue evidence="3">Siphon/mantle</tissue>
    </source>
</reference>
<name>A0ABY7FA86_MYAAR</name>
<dbReference type="PROSITE" id="PS50222">
    <property type="entry name" value="EF_HAND_2"/>
    <property type="match status" value="2"/>
</dbReference>